<accession>A0ABN7AHM1</accession>
<protein>
    <submittedName>
        <fullName evidence="3">Uncharacterized protein</fullName>
    </submittedName>
</protein>
<organism evidence="3 4">
    <name type="scientific">Nesidiocoris tenuis</name>
    <dbReference type="NCBI Taxonomy" id="355587"/>
    <lineage>
        <taxon>Eukaryota</taxon>
        <taxon>Metazoa</taxon>
        <taxon>Ecdysozoa</taxon>
        <taxon>Arthropoda</taxon>
        <taxon>Hexapoda</taxon>
        <taxon>Insecta</taxon>
        <taxon>Pterygota</taxon>
        <taxon>Neoptera</taxon>
        <taxon>Paraneoptera</taxon>
        <taxon>Hemiptera</taxon>
        <taxon>Heteroptera</taxon>
        <taxon>Panheteroptera</taxon>
        <taxon>Cimicomorpha</taxon>
        <taxon>Miridae</taxon>
        <taxon>Dicyphina</taxon>
        <taxon>Nesidiocoris</taxon>
    </lineage>
</organism>
<reference evidence="3 4" key="1">
    <citation type="submission" date="2023-09" db="EMBL/GenBank/DDBJ databases">
        <title>Nesidiocoris tenuis whole genome shotgun sequence.</title>
        <authorList>
            <person name="Shibata T."/>
            <person name="Shimoda M."/>
            <person name="Kobayashi T."/>
            <person name="Uehara T."/>
        </authorList>
    </citation>
    <scope>NUCLEOTIDE SEQUENCE [LARGE SCALE GENOMIC DNA]</scope>
    <source>
        <strain evidence="3 4">Japan</strain>
    </source>
</reference>
<dbReference type="Pfam" id="PF13879">
    <property type="entry name" value="Hmw_CFAP97"/>
    <property type="match status" value="1"/>
</dbReference>
<dbReference type="PANTHER" id="PTHR23035">
    <property type="entry name" value="CILIA- AND FLAGELLA-ASSOCIATED PROTEIN 97-RELATED"/>
    <property type="match status" value="1"/>
</dbReference>
<sequence length="139" mass="15847">MTLSSAVFRLRLSCDPGKVYLPSKDPVGASRNEPSGPCADLKGQRKPSHLHLNGHDNRINMSFSNKRMGEIARDNRILLQKIMANNSTQKTKNCNKLDKASFLTSAFVNRRRQQKRINWENQLLLHKIEHAKPTTRIAE</sequence>
<evidence type="ECO:0000313" key="4">
    <source>
        <dbReference type="Proteomes" id="UP001307889"/>
    </source>
</evidence>
<proteinExistence type="inferred from homology"/>
<feature type="region of interest" description="Disordered" evidence="2">
    <location>
        <begin position="22"/>
        <end position="61"/>
    </location>
</feature>
<dbReference type="Proteomes" id="UP001307889">
    <property type="component" value="Chromosome 2"/>
</dbReference>
<comment type="similarity">
    <text evidence="1">Belongs to the CFAP97 family.</text>
</comment>
<dbReference type="EMBL" id="AP028910">
    <property type="protein sequence ID" value="BES90782.1"/>
    <property type="molecule type" value="Genomic_DNA"/>
</dbReference>
<name>A0ABN7AHM1_9HEMI</name>
<keyword evidence="4" id="KW-1185">Reference proteome</keyword>
<evidence type="ECO:0000256" key="1">
    <source>
        <dbReference type="ARBA" id="ARBA00008315"/>
    </source>
</evidence>
<evidence type="ECO:0000256" key="2">
    <source>
        <dbReference type="SAM" id="MobiDB-lite"/>
    </source>
</evidence>
<dbReference type="InterPro" id="IPR038791">
    <property type="entry name" value="Cfap97/Hemingway"/>
</dbReference>
<gene>
    <name evidence="3" type="ORF">NTJ_03590</name>
</gene>
<dbReference type="InterPro" id="IPR029488">
    <property type="entry name" value="Hmw/CFAP97"/>
</dbReference>
<evidence type="ECO:0000313" key="3">
    <source>
        <dbReference type="EMBL" id="BES90782.1"/>
    </source>
</evidence>